<proteinExistence type="inferred from homology"/>
<comment type="similarity">
    <text evidence="2">Belongs to the histidine acid phosphatase family.</text>
</comment>
<evidence type="ECO:0000256" key="2">
    <source>
        <dbReference type="ARBA" id="ARBA00005375"/>
    </source>
</evidence>
<evidence type="ECO:0000313" key="4">
    <source>
        <dbReference type="RefSeq" id="XP_028154159.1"/>
    </source>
</evidence>
<dbReference type="InterPro" id="IPR000560">
    <property type="entry name" value="His_Pase_clade-2"/>
</dbReference>
<comment type="catalytic activity">
    <reaction evidence="1">
        <text>a phosphate monoester + H2O = an alcohol + phosphate</text>
        <dbReference type="Rhea" id="RHEA:15017"/>
        <dbReference type="ChEBI" id="CHEBI:15377"/>
        <dbReference type="ChEBI" id="CHEBI:30879"/>
        <dbReference type="ChEBI" id="CHEBI:43474"/>
        <dbReference type="ChEBI" id="CHEBI:67140"/>
        <dbReference type="EC" id="3.1.3.2"/>
    </reaction>
</comment>
<accession>A0A6P7GXG9</accession>
<dbReference type="PANTHER" id="PTHR11567:SF19">
    <property type="entry name" value="GH19849P"/>
    <property type="match status" value="1"/>
</dbReference>
<dbReference type="PANTHER" id="PTHR11567">
    <property type="entry name" value="ACID PHOSPHATASE-RELATED"/>
    <property type="match status" value="1"/>
</dbReference>
<dbReference type="InterPro" id="IPR033379">
    <property type="entry name" value="Acid_Pase_AS"/>
</dbReference>
<dbReference type="PROSITE" id="PS00616">
    <property type="entry name" value="HIS_ACID_PHOSPHAT_1"/>
    <property type="match status" value="1"/>
</dbReference>
<gene>
    <name evidence="4" type="primary">LOC114347690</name>
</gene>
<dbReference type="AlphaFoldDB" id="A0A6P7GXG9"/>
<evidence type="ECO:0000256" key="1">
    <source>
        <dbReference type="ARBA" id="ARBA00000032"/>
    </source>
</evidence>
<reference evidence="4" key="1">
    <citation type="submission" date="2025-08" db="UniProtKB">
        <authorList>
            <consortium name="RefSeq"/>
        </authorList>
    </citation>
    <scope>IDENTIFICATION</scope>
    <source>
        <tissue evidence="4">Whole insect</tissue>
    </source>
</reference>
<dbReference type="Pfam" id="PF00328">
    <property type="entry name" value="His_Phos_2"/>
    <property type="match status" value="1"/>
</dbReference>
<dbReference type="GO" id="GO:0003993">
    <property type="term" value="F:acid phosphatase activity"/>
    <property type="evidence" value="ECO:0007669"/>
    <property type="project" value="UniProtKB-EC"/>
</dbReference>
<dbReference type="Gene3D" id="3.40.50.1240">
    <property type="entry name" value="Phosphoglycerate mutase-like"/>
    <property type="match status" value="1"/>
</dbReference>
<feature type="chain" id="PRO_5027835441" evidence="3">
    <location>
        <begin position="23"/>
        <end position="371"/>
    </location>
</feature>
<organism evidence="4">
    <name type="scientific">Diabrotica virgifera virgifera</name>
    <name type="common">western corn rootworm</name>
    <dbReference type="NCBI Taxonomy" id="50390"/>
    <lineage>
        <taxon>Eukaryota</taxon>
        <taxon>Metazoa</taxon>
        <taxon>Ecdysozoa</taxon>
        <taxon>Arthropoda</taxon>
        <taxon>Hexapoda</taxon>
        <taxon>Insecta</taxon>
        <taxon>Pterygota</taxon>
        <taxon>Neoptera</taxon>
        <taxon>Endopterygota</taxon>
        <taxon>Coleoptera</taxon>
        <taxon>Polyphaga</taxon>
        <taxon>Cucujiformia</taxon>
        <taxon>Chrysomeloidea</taxon>
        <taxon>Chrysomelidae</taxon>
        <taxon>Galerucinae</taxon>
        <taxon>Diabroticina</taxon>
        <taxon>Diabroticites</taxon>
        <taxon>Diabrotica</taxon>
    </lineage>
</organism>
<dbReference type="CDD" id="cd07061">
    <property type="entry name" value="HP_HAP_like"/>
    <property type="match status" value="1"/>
</dbReference>
<dbReference type="RefSeq" id="XP_028154159.1">
    <property type="nucleotide sequence ID" value="XM_028298358.1"/>
</dbReference>
<feature type="signal peptide" evidence="3">
    <location>
        <begin position="1"/>
        <end position="22"/>
    </location>
</feature>
<name>A0A6P7GXG9_DIAVI</name>
<dbReference type="SUPFAM" id="SSF53254">
    <property type="entry name" value="Phosphoglycerate mutase-like"/>
    <property type="match status" value="1"/>
</dbReference>
<dbReference type="InterPro" id="IPR050645">
    <property type="entry name" value="Histidine_acid_phosphatase"/>
</dbReference>
<keyword evidence="3" id="KW-0732">Signal</keyword>
<sequence>MEWCKHYLKCIFYYILLHQVTGESMIQQLHVIFRHGERAPTDTFPSDPYINYSWSGGWGQLTNNGKLQMYDLGKLIRTEYKNFIPDLFWHKDVNITSSYSERCRMSGQLFMSGLYPPVGSQIWNQEFLWQPVAVRYLPRSEDTNIVMKVACAKYDAMFKELRQSPAILALESKHEELKKYLTKHTGSNVTNMENVESIYNTLEIERLHNFTRPSWVNDTMLATMGELAARNLAFYSEVPYMKKVKGGMFLNNMIKTMENSLNKTDVTKLYLYAAHDLTIVHILRSLNLIETLKPGFGATLIFELYAISSILLKLFKSIYFQITYRNFWKDTPKEYHISQCELSCPLQKFKSLLSDMLPTDYTKECVLEQAS</sequence>
<evidence type="ECO:0000256" key="3">
    <source>
        <dbReference type="SAM" id="SignalP"/>
    </source>
</evidence>
<dbReference type="InterPro" id="IPR029033">
    <property type="entry name" value="His_PPase_superfam"/>
</dbReference>
<protein>
    <submittedName>
        <fullName evidence="4">Venom acid phosphatase Acph-1-like</fullName>
    </submittedName>
</protein>
<dbReference type="InParanoid" id="A0A6P7GXG9"/>